<dbReference type="Gene3D" id="1.10.3720.10">
    <property type="entry name" value="MetI-like"/>
    <property type="match status" value="2"/>
</dbReference>
<keyword evidence="6 8" id="KW-1133">Transmembrane helix</keyword>
<evidence type="ECO:0000256" key="7">
    <source>
        <dbReference type="ARBA" id="ARBA00023136"/>
    </source>
</evidence>
<dbReference type="InterPro" id="IPR035906">
    <property type="entry name" value="MetI-like_sf"/>
</dbReference>
<feature type="transmembrane region" description="Helical" evidence="8">
    <location>
        <begin position="203"/>
        <end position="229"/>
    </location>
</feature>
<dbReference type="RefSeq" id="WP_069729218.1">
    <property type="nucleotide sequence ID" value="NZ_JABWPE010000021.1"/>
</dbReference>
<evidence type="ECO:0000256" key="5">
    <source>
        <dbReference type="ARBA" id="ARBA00022692"/>
    </source>
</evidence>
<reference evidence="10 11" key="1">
    <citation type="submission" date="2020-05" db="EMBL/GenBank/DDBJ databases">
        <title>Whole Genome Sequences of Enterobacteriales Associated with the International Space Station.</title>
        <authorList>
            <person name="Bharadwaj A."/>
            <person name="Daudu R."/>
            <person name="Singh N."/>
            <person name="Wood J."/>
            <person name="Debieu M."/>
            <person name="Mason C."/>
            <person name="Wang C."/>
            <person name="Venkateswaran K."/>
        </authorList>
    </citation>
    <scope>NUCLEOTIDE SEQUENCE [LARGE SCALE GENOMIC DNA]</scope>
    <source>
        <strain evidence="10 11">IF5SW-B1</strain>
    </source>
</reference>
<comment type="subcellular location">
    <subcellularLocation>
        <location evidence="1">Cell inner membrane</location>
        <topology evidence="1">Multi-pass membrane protein</topology>
    </subcellularLocation>
    <subcellularLocation>
        <location evidence="8">Cell membrane</location>
        <topology evidence="8">Multi-pass membrane protein</topology>
    </subcellularLocation>
</comment>
<dbReference type="PANTHER" id="PTHR43357">
    <property type="entry name" value="INNER MEMBRANE ABC TRANSPORTER PERMEASE PROTEIN YDCV"/>
    <property type="match status" value="1"/>
</dbReference>
<dbReference type="Proteomes" id="UP000566985">
    <property type="component" value="Unassembled WGS sequence"/>
</dbReference>
<feature type="transmembrane region" description="Helical" evidence="8">
    <location>
        <begin position="70"/>
        <end position="100"/>
    </location>
</feature>
<accession>A0A7Y6NGJ3</accession>
<feature type="domain" description="ABC transmembrane type-1" evidence="9">
    <location>
        <begin position="369"/>
        <end position="563"/>
    </location>
</feature>
<evidence type="ECO:0000256" key="1">
    <source>
        <dbReference type="ARBA" id="ARBA00004429"/>
    </source>
</evidence>
<feature type="transmembrane region" description="Helical" evidence="8">
    <location>
        <begin position="544"/>
        <end position="563"/>
    </location>
</feature>
<proteinExistence type="inferred from homology"/>
<dbReference type="AlphaFoldDB" id="A0A7Y6NGJ3"/>
<keyword evidence="5 8" id="KW-0812">Transmembrane</keyword>
<sequence length="579" mass="61726">MSVLGNEWRSSLAARRGRWRAEPLVLALLVLAIGLLSVAPFARLIVTALAPDGVVDSHRLLRLLVSQRVLSATLNTLAIGISATLLALLLGTVAAWLVALTDLRAKAAWVFAFILPLMIPPQVTALAWIQALAPGSWLAALVSALGGTWLAAGEQPLFSATGMVLLLGLHNAPLVFLTVRAGLRRLPAELVEAARISGASPWQILFTVILPLARPAIFAGAALAFVAAVGNFGIQAMLGIPARVPTLITLVYQQLNTLGPGALPNTAVYSMLIALITLAGMLISNWLGGRRDVRVSGSPRPWHQPLRRARLPGEILAWLWMVITLLLPLSALLVTALTRGFGQALNWQTLTLENFQQALWGYPAIRQAFVTSLWLTGLSAIVLSVMALFLAFFLSWRRSRLVRGLGFASELTYALPGIVTGVAAMLFFLRPLPLLGVSLYGTVWIILAAYLANFLALVLRPTLAGFAQIEPSLDEAARLCGAGLMRRMTDILLPLAAPSVLAGALLVFLTALNEIQVSVLLVTAQTQTLGPTIIFLDEGGSAPLAAAVGCLMIGVVLGLMLLASRLTRRLPQGVLPWQA</sequence>
<feature type="transmembrane region" description="Helical" evidence="8">
    <location>
        <begin position="24"/>
        <end position="50"/>
    </location>
</feature>
<dbReference type="PANTHER" id="PTHR43357:SF3">
    <property type="entry name" value="FE(3+)-TRANSPORT SYSTEM PERMEASE PROTEIN FBPB 2"/>
    <property type="match status" value="1"/>
</dbReference>
<feature type="domain" description="ABC transmembrane type-1" evidence="9">
    <location>
        <begin position="73"/>
        <end position="284"/>
    </location>
</feature>
<feature type="transmembrane region" description="Helical" evidence="8">
    <location>
        <begin position="267"/>
        <end position="287"/>
    </location>
</feature>
<dbReference type="CDD" id="cd06261">
    <property type="entry name" value="TM_PBP2"/>
    <property type="match status" value="2"/>
</dbReference>
<dbReference type="SUPFAM" id="SSF161098">
    <property type="entry name" value="MetI-like"/>
    <property type="match status" value="2"/>
</dbReference>
<name>A0A7Y6NGJ3_9GAMM</name>
<keyword evidence="3" id="KW-1003">Cell membrane</keyword>
<evidence type="ECO:0000256" key="2">
    <source>
        <dbReference type="ARBA" id="ARBA00022448"/>
    </source>
</evidence>
<dbReference type="EMBL" id="JABWPM010000021">
    <property type="protein sequence ID" value="NUY98098.1"/>
    <property type="molecule type" value="Genomic_DNA"/>
</dbReference>
<comment type="caution">
    <text evidence="10">The sequence shown here is derived from an EMBL/GenBank/DDBJ whole genome shotgun (WGS) entry which is preliminary data.</text>
</comment>
<feature type="transmembrane region" description="Helical" evidence="8">
    <location>
        <begin position="407"/>
        <end position="429"/>
    </location>
</feature>
<evidence type="ECO:0000256" key="8">
    <source>
        <dbReference type="RuleBase" id="RU363032"/>
    </source>
</evidence>
<evidence type="ECO:0000256" key="4">
    <source>
        <dbReference type="ARBA" id="ARBA00022519"/>
    </source>
</evidence>
<dbReference type="InterPro" id="IPR000515">
    <property type="entry name" value="MetI-like"/>
</dbReference>
<feature type="transmembrane region" description="Helical" evidence="8">
    <location>
        <begin position="164"/>
        <end position="183"/>
    </location>
</feature>
<dbReference type="PROSITE" id="PS50928">
    <property type="entry name" value="ABC_TM1"/>
    <property type="match status" value="2"/>
</dbReference>
<keyword evidence="7 8" id="KW-0472">Membrane</keyword>
<gene>
    <name evidence="10" type="ORF">HU668_16710</name>
</gene>
<protein>
    <submittedName>
        <fullName evidence="10">Iron ABC transporter permease</fullName>
    </submittedName>
</protein>
<dbReference type="GO" id="GO:0005886">
    <property type="term" value="C:plasma membrane"/>
    <property type="evidence" value="ECO:0007669"/>
    <property type="project" value="UniProtKB-SubCell"/>
</dbReference>
<keyword evidence="2 8" id="KW-0813">Transport</keyword>
<dbReference type="GO" id="GO:0055085">
    <property type="term" value="P:transmembrane transport"/>
    <property type="evidence" value="ECO:0007669"/>
    <property type="project" value="InterPro"/>
</dbReference>
<evidence type="ECO:0000259" key="9">
    <source>
        <dbReference type="PROSITE" id="PS50928"/>
    </source>
</evidence>
<evidence type="ECO:0000256" key="3">
    <source>
        <dbReference type="ARBA" id="ARBA00022475"/>
    </source>
</evidence>
<feature type="transmembrane region" description="Helical" evidence="8">
    <location>
        <begin position="107"/>
        <end position="129"/>
    </location>
</feature>
<organism evidence="10 11">
    <name type="scientific">Pantoea brenneri</name>
    <dbReference type="NCBI Taxonomy" id="472694"/>
    <lineage>
        <taxon>Bacteria</taxon>
        <taxon>Pseudomonadati</taxon>
        <taxon>Pseudomonadota</taxon>
        <taxon>Gammaproteobacteria</taxon>
        <taxon>Enterobacterales</taxon>
        <taxon>Erwiniaceae</taxon>
        <taxon>Pantoea</taxon>
    </lineage>
</organism>
<dbReference type="Pfam" id="PF00528">
    <property type="entry name" value="BPD_transp_1"/>
    <property type="match status" value="2"/>
</dbReference>
<feature type="transmembrane region" description="Helical" evidence="8">
    <location>
        <begin position="435"/>
        <end position="459"/>
    </location>
</feature>
<keyword evidence="4" id="KW-0997">Cell inner membrane</keyword>
<feature type="transmembrane region" description="Helical" evidence="8">
    <location>
        <begin position="373"/>
        <end position="395"/>
    </location>
</feature>
<evidence type="ECO:0000313" key="11">
    <source>
        <dbReference type="Proteomes" id="UP000566985"/>
    </source>
</evidence>
<comment type="similarity">
    <text evidence="8">Belongs to the binding-protein-dependent transport system permease family.</text>
</comment>
<dbReference type="GeneID" id="57346797"/>
<feature type="transmembrane region" description="Helical" evidence="8">
    <location>
        <begin position="315"/>
        <end position="337"/>
    </location>
</feature>
<evidence type="ECO:0000313" key="10">
    <source>
        <dbReference type="EMBL" id="NUY98098.1"/>
    </source>
</evidence>
<evidence type="ECO:0000256" key="6">
    <source>
        <dbReference type="ARBA" id="ARBA00022989"/>
    </source>
</evidence>
<feature type="transmembrane region" description="Helical" evidence="8">
    <location>
        <begin position="491"/>
        <end position="512"/>
    </location>
</feature>